<gene>
    <name evidence="2" type="ORF">Tci_877321</name>
</gene>
<sequence>VKCVLLGYPEGLKGYRLYRLDNESPKIVTSRNVVLNESVMYKDTLKDYGVGADKSIEELQVEVELQSCRDATTEWVSKMYEQKSHG</sequence>
<dbReference type="Pfam" id="PF25597">
    <property type="entry name" value="SH3_retrovirus"/>
    <property type="match status" value="1"/>
</dbReference>
<proteinExistence type="predicted"/>
<evidence type="ECO:0000313" key="2">
    <source>
        <dbReference type="EMBL" id="GFD05352.1"/>
    </source>
</evidence>
<reference evidence="2" key="1">
    <citation type="journal article" date="2019" name="Sci. Rep.">
        <title>Draft genome of Tanacetum cinerariifolium, the natural source of mosquito coil.</title>
        <authorList>
            <person name="Yamashiro T."/>
            <person name="Shiraishi A."/>
            <person name="Satake H."/>
            <person name="Nakayama K."/>
        </authorList>
    </citation>
    <scope>NUCLEOTIDE SEQUENCE</scope>
</reference>
<dbReference type="EMBL" id="BKCJ011217806">
    <property type="protein sequence ID" value="GFD05352.1"/>
    <property type="molecule type" value="Genomic_DNA"/>
</dbReference>
<feature type="domain" description="Retroviral polymerase SH3-like" evidence="1">
    <location>
        <begin position="2"/>
        <end position="44"/>
    </location>
</feature>
<organism evidence="2">
    <name type="scientific">Tanacetum cinerariifolium</name>
    <name type="common">Dalmatian daisy</name>
    <name type="synonym">Chrysanthemum cinerariifolium</name>
    <dbReference type="NCBI Taxonomy" id="118510"/>
    <lineage>
        <taxon>Eukaryota</taxon>
        <taxon>Viridiplantae</taxon>
        <taxon>Streptophyta</taxon>
        <taxon>Embryophyta</taxon>
        <taxon>Tracheophyta</taxon>
        <taxon>Spermatophyta</taxon>
        <taxon>Magnoliopsida</taxon>
        <taxon>eudicotyledons</taxon>
        <taxon>Gunneridae</taxon>
        <taxon>Pentapetalae</taxon>
        <taxon>asterids</taxon>
        <taxon>campanulids</taxon>
        <taxon>Asterales</taxon>
        <taxon>Asteraceae</taxon>
        <taxon>Asteroideae</taxon>
        <taxon>Anthemideae</taxon>
        <taxon>Anthemidinae</taxon>
        <taxon>Tanacetum</taxon>
    </lineage>
</organism>
<dbReference type="AlphaFoldDB" id="A0A699T4M3"/>
<accession>A0A699T4M3</accession>
<name>A0A699T4M3_TANCI</name>
<protein>
    <submittedName>
        <fullName evidence="2">Retrotransposon protein, putative, Ty1-copia subclass</fullName>
    </submittedName>
</protein>
<evidence type="ECO:0000259" key="1">
    <source>
        <dbReference type="Pfam" id="PF25597"/>
    </source>
</evidence>
<feature type="non-terminal residue" evidence="2">
    <location>
        <position position="1"/>
    </location>
</feature>
<comment type="caution">
    <text evidence="2">The sequence shown here is derived from an EMBL/GenBank/DDBJ whole genome shotgun (WGS) entry which is preliminary data.</text>
</comment>
<dbReference type="InterPro" id="IPR057670">
    <property type="entry name" value="SH3_retrovirus"/>
</dbReference>